<dbReference type="AlphaFoldDB" id="A0AAX1EI83"/>
<evidence type="ECO:0000313" key="2">
    <source>
        <dbReference type="Proteomes" id="UP000295517"/>
    </source>
</evidence>
<proteinExistence type="predicted"/>
<dbReference type="RefSeq" id="WP_135060926.1">
    <property type="nucleotide sequence ID" value="NZ_CP038254.1"/>
</dbReference>
<dbReference type="EMBL" id="CP038254">
    <property type="protein sequence ID" value="QBR84743.1"/>
    <property type="molecule type" value="Genomic_DNA"/>
</dbReference>
<sequence length="399" mass="46086">MGGLPIKFLKQKENLETPIEDLRKIFDINQLEKVIVGINAILANDLPKDEVDPRIPLIREILTDIKKTADKRKRHYDLYNNSHFKVIAKQYATHYIPFNQGNDPFKGSDFQGYCWGHSHRYGSLASKGILDELSDASDQKLYEIFKKNWTFADILFRRVGWFFSVQLEAKIRRAIWRSLQELDDKSILNFNFLINNTGFHSTALRMNGDGIEYYENNHGLVKFSTRENAVNFLAAYLLKQALSAGGDVSFITVYKLPYTNIVEQDVFAEVPQSIIKKEFNDEVEVEKIPHTPDLKNALDALSNYALKLRSEKYIKARIKAHEIQHLVKELYQLPAEKIKERVNSILSNREHSLMINRGTGLYFFASSFKHHSTTETLLSEIQKSCNPDLNSDSILYNNM</sequence>
<name>A0AAX1EI83_9GAMM</name>
<organism evidence="1 2">
    <name type="scientific">Legionella israelensis</name>
    <dbReference type="NCBI Taxonomy" id="454"/>
    <lineage>
        <taxon>Bacteria</taxon>
        <taxon>Pseudomonadati</taxon>
        <taxon>Pseudomonadota</taxon>
        <taxon>Gammaproteobacteria</taxon>
        <taxon>Legionellales</taxon>
        <taxon>Legionellaceae</taxon>
        <taxon>Legionella</taxon>
    </lineage>
</organism>
<dbReference type="Proteomes" id="UP000295517">
    <property type="component" value="Chromosome"/>
</dbReference>
<evidence type="ECO:0000313" key="1">
    <source>
        <dbReference type="EMBL" id="QBR84743.1"/>
    </source>
</evidence>
<protein>
    <submittedName>
        <fullName evidence="1">Uncharacterized protein</fullName>
    </submittedName>
</protein>
<accession>A0AAX1EI83</accession>
<reference evidence="1 2" key="1">
    <citation type="submission" date="2019-03" db="EMBL/GenBank/DDBJ databases">
        <title>Diverse conjugative elements silence natural transformation in Legionella species.</title>
        <authorList>
            <person name="Durieux I."/>
            <person name="Ginevra C."/>
            <person name="Attaiech L."/>
            <person name="Picq K."/>
            <person name="Juan P.A."/>
            <person name="Jarraud S."/>
            <person name="Charpentier X."/>
        </authorList>
    </citation>
    <scope>NUCLEOTIDE SEQUENCE [LARGE SCALE GENOMIC DNA]</scope>
    <source>
        <strain evidence="1 2">HL-0427-4011</strain>
    </source>
</reference>
<gene>
    <name evidence="1" type="ORF">E3983_10480</name>
</gene>